<feature type="transmembrane region" description="Helical" evidence="1">
    <location>
        <begin position="323"/>
        <end position="344"/>
    </location>
</feature>
<keyword evidence="1" id="KW-0472">Membrane</keyword>
<feature type="transmembrane region" description="Helical" evidence="1">
    <location>
        <begin position="292"/>
        <end position="317"/>
    </location>
</feature>
<evidence type="ECO:0000256" key="1">
    <source>
        <dbReference type="SAM" id="Phobius"/>
    </source>
</evidence>
<proteinExistence type="predicted"/>
<evidence type="ECO:0008006" key="3">
    <source>
        <dbReference type="Google" id="ProtNLM"/>
    </source>
</evidence>
<feature type="transmembrane region" description="Helical" evidence="1">
    <location>
        <begin position="67"/>
        <end position="87"/>
    </location>
</feature>
<keyword evidence="1" id="KW-1133">Transmembrane helix</keyword>
<evidence type="ECO:0000313" key="2">
    <source>
        <dbReference type="EMBL" id="CAA6825391.1"/>
    </source>
</evidence>
<gene>
    <name evidence="2" type="ORF">HELGO_WM20157</name>
</gene>
<dbReference type="AlphaFoldDB" id="A0A6S6TRM1"/>
<reference evidence="2" key="1">
    <citation type="submission" date="2020-01" db="EMBL/GenBank/DDBJ databases">
        <authorList>
            <person name="Meier V. D."/>
            <person name="Meier V D."/>
        </authorList>
    </citation>
    <scope>NUCLEOTIDE SEQUENCE</scope>
    <source>
        <strain evidence="2">HLG_WM_MAG_10</strain>
    </source>
</reference>
<protein>
    <recommendedName>
        <fullName evidence="3">Flippase-like domain-containing protein</fullName>
    </recommendedName>
</protein>
<dbReference type="EMBL" id="CACVAQ010000361">
    <property type="protein sequence ID" value="CAA6825391.1"/>
    <property type="molecule type" value="Genomic_DNA"/>
</dbReference>
<feature type="transmembrane region" description="Helical" evidence="1">
    <location>
        <begin position="179"/>
        <end position="201"/>
    </location>
</feature>
<sequence length="352" mass="39953">MLTNTTHSLPIKGKGFSLKSLVQHKIFVLLLKLILIIVLGVILYHQIFGREDLTIQKLGIEFLHHLSWQKAPLLLVVLILMPLNWFFETQKWLALMRKIESISFYQALKVVLVGLSLSLFTPNRVGEYGGRVMMVSKGNRLHAVWATMVGISSQWIVLVVGGWWALMGAFYLDFMPINMTLLGSLILLGGIASVFLLIIYFNLKQVVRYGARFKWTQKWAKKMSASPFDYYTNRELIQALIYSGTRYLIYSFQYLCLLYFFGFQAAVFATFLGILIVYLLQTGIPLPPSTGLLARGNIALLIFGYLSIIEGTAMAVLSATFSLWMLNVVLPSILGAFFVARLGWNEKEQERK</sequence>
<feature type="transmembrane region" description="Helical" evidence="1">
    <location>
        <begin position="145"/>
        <end position="172"/>
    </location>
</feature>
<feature type="transmembrane region" description="Helical" evidence="1">
    <location>
        <begin position="26"/>
        <end position="47"/>
    </location>
</feature>
<keyword evidence="1" id="KW-0812">Transmembrane</keyword>
<accession>A0A6S6TRM1</accession>
<feature type="transmembrane region" description="Helical" evidence="1">
    <location>
        <begin position="252"/>
        <end position="280"/>
    </location>
</feature>
<organism evidence="2">
    <name type="scientific">uncultured Aureispira sp</name>
    <dbReference type="NCBI Taxonomy" id="1331704"/>
    <lineage>
        <taxon>Bacteria</taxon>
        <taxon>Pseudomonadati</taxon>
        <taxon>Bacteroidota</taxon>
        <taxon>Saprospiria</taxon>
        <taxon>Saprospirales</taxon>
        <taxon>Saprospiraceae</taxon>
        <taxon>Aureispira</taxon>
        <taxon>environmental samples</taxon>
    </lineage>
</organism>
<name>A0A6S6TRM1_9BACT</name>